<feature type="coiled-coil region" evidence="7">
    <location>
        <begin position="1004"/>
        <end position="1032"/>
    </location>
</feature>
<dbReference type="Pfam" id="PF00628">
    <property type="entry name" value="PHD"/>
    <property type="match status" value="1"/>
</dbReference>
<dbReference type="InterPro" id="IPR019786">
    <property type="entry name" value="Zinc_finger_PHD-type_CS"/>
</dbReference>
<keyword evidence="11" id="KW-1185">Reference proteome</keyword>
<dbReference type="PANTHER" id="PTHR13415">
    <property type="entry name" value="NUCLEAR FACTOR-RELATED"/>
    <property type="match status" value="1"/>
</dbReference>
<feature type="coiled-coil region" evidence="7">
    <location>
        <begin position="430"/>
        <end position="471"/>
    </location>
</feature>
<protein>
    <recommendedName>
        <fullName evidence="9">PHD-type domain-containing protein</fullName>
    </recommendedName>
</protein>
<feature type="region of interest" description="Disordered" evidence="8">
    <location>
        <begin position="553"/>
        <end position="577"/>
    </location>
</feature>
<dbReference type="Proteomes" id="UP000688137">
    <property type="component" value="Unassembled WGS sequence"/>
</dbReference>
<feature type="compositionally biased region" description="Acidic residues" evidence="8">
    <location>
        <begin position="1"/>
        <end position="19"/>
    </location>
</feature>
<dbReference type="EMBL" id="CAJJDM010000134">
    <property type="protein sequence ID" value="CAD8106766.1"/>
    <property type="molecule type" value="Genomic_DNA"/>
</dbReference>
<feature type="region of interest" description="Disordered" evidence="8">
    <location>
        <begin position="1620"/>
        <end position="1647"/>
    </location>
</feature>
<accession>A0A8S1PUJ4</accession>
<evidence type="ECO:0000256" key="6">
    <source>
        <dbReference type="PROSITE-ProRule" id="PRU00146"/>
    </source>
</evidence>
<name>A0A8S1PUJ4_PARPR</name>
<feature type="domain" description="PHD-type" evidence="9">
    <location>
        <begin position="1778"/>
        <end position="1823"/>
    </location>
</feature>
<dbReference type="InterPro" id="IPR001965">
    <property type="entry name" value="Znf_PHD"/>
</dbReference>
<dbReference type="PROSITE" id="PS50016">
    <property type="entry name" value="ZF_PHD_2"/>
    <property type="match status" value="2"/>
</dbReference>
<gene>
    <name evidence="10" type="ORF">PPRIM_AZ9-3.1.T1310153</name>
</gene>
<evidence type="ECO:0000313" key="11">
    <source>
        <dbReference type="Proteomes" id="UP000688137"/>
    </source>
</evidence>
<keyword evidence="2" id="KW-0479">Metal-binding</keyword>
<feature type="compositionally biased region" description="Low complexity" evidence="8">
    <location>
        <begin position="1396"/>
        <end position="1411"/>
    </location>
</feature>
<reference evidence="10" key="1">
    <citation type="submission" date="2021-01" db="EMBL/GenBank/DDBJ databases">
        <authorList>
            <consortium name="Genoscope - CEA"/>
            <person name="William W."/>
        </authorList>
    </citation>
    <scope>NUCLEOTIDE SEQUENCE</scope>
</reference>
<dbReference type="InterPro" id="IPR028941">
    <property type="entry name" value="WHIM2_dom"/>
</dbReference>
<sequence length="1840" mass="218053">MASEEEVNIEDEIIEESQVEDNPKKKKDKKDKKITMKLDQKKPIDGKQQFGDKSICRLCKVTTQSTPTIICIRCHFKYHKECIRTQNKEPQFQEGTKWYCLSCIERMAKRKLKESEPQKKKKTSQIPEFFQKTLQPQEDKLKKHTEFQQKYPTYVQQGRVIFPIFDEYLTAYQQLFTIEIKKKPILQLDPTIPQNLFEDILKIWDSYNYMDKIVSDILYAGEQQTEQQSQVNNIGTLIHFKDNHTPYSQKTRLEIYNIIQTKPEELILFFCYFYLKQIIEDLDQEQMQKQSYKIPYWHLLGYMWFTNRIRYYELLRDDIKQLPTNIYKQGILPLTQDMIDFSDYTDIKKVCKLLIALSDGLTGLKKTQFLYQFRTENLLSNNRIKQQLGTQIKQQRSQQIDIKKEIIEAEGNISIAKSQLKQDGLTRVESQKFTKQMEQAQKQAQKLKQQYSKLEKEIASLTERYNQQDKELAITQMPALLLNPSMCLGQDAKHSSYYFFLYEPDKIFVCMRHSIIDDDGSQQWGFYDQTDIQNLLRNAYELKTKSHNSRKVLNERMAKRKLKESEPQKKKKTSQIPEFFQKTLQPQEDKLKKHTEFQQKYPTYVQQGRVIFPIFDEYLTAYQQLFTIEIKKKPILQLDPTIPQNLFEDILKIWDSYNYMDKIVSDILYAGEQQTEQQSQVNNIGTLIHFKDNHTPYSQKTRLEIYNIIQTKPEELILFFCYFYLKQIIEDLDQEQMQKQSYKIPYWHLLGYMWFTNRIRYYELLRDDIKQLPTNIYKQGILPLTQDMIDFSDYTDIKKVCKLLIALSDGLTGLKKTQFLYQFRTENLLSNNRIKQQLGTQIKQQRSQQIDIKKEIIEAEGNISIAKSQLKQDGLTRVESQKFTKQMEQAQKQAQKLKQQYSKLEKEIASLTERYNQQDKELAITQMPALLLNPSMCLGQDAKHSSYYFFLYEPDKIFVCMRHSIIDDDGSQQWGFYDQTDIQNLLNSLCPKGVRENTLKNNIIELQRAKLLQINEQNQEQNNDQIEQENNKNGKGVENDIEQEIHNQSEEQIERINSLINLDVDELVNEFVEIESSLTQYLNQKNSRWCSTEQRIAFLKSFQNVIEKKSSKEYDEIDLKPLGKAIEYFVDNTMMQEKLELRLDEDIDEKLLNENEDDSYQQPNRRRKVVEDDSSVDEQPQTMLQQLEQMDIGKVRVRKLPMKLFGTYYETLRLNLIEQLKFDCNLAKMKICLEVLGQIVKDYIDRKKIQIQQQIIPVGEKKKVEEVVVVVKKNVEPQPQFVQEAQLYVTQNLRKRNQKLNGRTDVRNVIKEEKLFVVILVQKYFIQNVQIQRRFHKGSGTVLIAQQILRDKLKQELLLESQKTNETMIHCFYYQIMICDLVDYTLRTTPNKGRFSQTNTTTSPNSSSNSSFEASQLKIPRPLLSFDEKFEASLCAFEFKLLVPEEDGLINFEQFSQELIQDKLIFLNDEKYLQQAKLLQINEQNQEQNNDQIEQENNKNGKGVENDIEQEIHNQSEEQIERINSLINLDVDELVNEFVEIESSLTQYLNQKNSRWCSTEQRIAFLKSFQNVIEKKSSKEYDEIDLKPLGKAIEYFVDNTMMQEKLELRLDEDIDEKLLNENEDDSYQQPNRRRKVVEDDSSVDEQPQTMLQQLEQMDIGKVRVRKLPMKLFGTYYETLRLNLIEQLKFDCNLAKMKICLEVLGQIVKDYIDRKKIQIQQQIIPVGEKKKVEEVVVVVKKNVEPQPQFVQEAQLYVTQNLRKRNQVKPQYTETETKWEDRCKKCNKGGKVICCDTCPKVFHPKCINLKEVPQGKWNCLNCLTNFERQIKTRATIRKLENQ</sequence>
<evidence type="ECO:0000256" key="8">
    <source>
        <dbReference type="SAM" id="MobiDB-lite"/>
    </source>
</evidence>
<feature type="region of interest" description="Disordered" evidence="8">
    <location>
        <begin position="1"/>
        <end position="35"/>
    </location>
</feature>
<feature type="compositionally biased region" description="Basic and acidic residues" evidence="8">
    <location>
        <begin position="553"/>
        <end position="568"/>
    </location>
</feature>
<dbReference type="PROSITE" id="PS01359">
    <property type="entry name" value="ZF_PHD_1"/>
    <property type="match status" value="2"/>
</dbReference>
<comment type="caution">
    <text evidence="10">The sequence shown here is derived from an EMBL/GenBank/DDBJ whole genome shotgun (WGS) entry which is preliminary data.</text>
</comment>
<dbReference type="GO" id="GO:0034472">
    <property type="term" value="P:snRNA 3'-end processing"/>
    <property type="evidence" value="ECO:0007669"/>
    <property type="project" value="TreeGrafter"/>
</dbReference>
<feature type="region of interest" description="Disordered" evidence="8">
    <location>
        <begin position="1393"/>
        <end position="1414"/>
    </location>
</feature>
<dbReference type="InterPro" id="IPR051776">
    <property type="entry name" value="Integrator_subunit_12"/>
</dbReference>
<keyword evidence="4" id="KW-0862">Zinc</keyword>
<evidence type="ECO:0000256" key="5">
    <source>
        <dbReference type="ARBA" id="ARBA00023242"/>
    </source>
</evidence>
<keyword evidence="5" id="KW-0539">Nucleus</keyword>
<feature type="domain" description="PHD-type" evidence="9">
    <location>
        <begin position="53"/>
        <end position="106"/>
    </location>
</feature>
<evidence type="ECO:0000313" key="10">
    <source>
        <dbReference type="EMBL" id="CAD8106766.1"/>
    </source>
</evidence>
<dbReference type="GO" id="GO:0008270">
    <property type="term" value="F:zinc ion binding"/>
    <property type="evidence" value="ECO:0007669"/>
    <property type="project" value="UniProtKB-KW"/>
</dbReference>
<feature type="region of interest" description="Disordered" evidence="8">
    <location>
        <begin position="1153"/>
        <end position="1180"/>
    </location>
</feature>
<evidence type="ECO:0000259" key="9">
    <source>
        <dbReference type="PROSITE" id="PS50016"/>
    </source>
</evidence>
<evidence type="ECO:0000256" key="7">
    <source>
        <dbReference type="SAM" id="Coils"/>
    </source>
</evidence>
<evidence type="ECO:0000256" key="1">
    <source>
        <dbReference type="ARBA" id="ARBA00004123"/>
    </source>
</evidence>
<evidence type="ECO:0000256" key="4">
    <source>
        <dbReference type="ARBA" id="ARBA00022833"/>
    </source>
</evidence>
<dbReference type="SMART" id="SM00249">
    <property type="entry name" value="PHD"/>
    <property type="match status" value="2"/>
</dbReference>
<dbReference type="GO" id="GO:0032039">
    <property type="term" value="C:integrator complex"/>
    <property type="evidence" value="ECO:0007669"/>
    <property type="project" value="TreeGrafter"/>
</dbReference>
<proteinExistence type="predicted"/>
<dbReference type="CDD" id="cd15567">
    <property type="entry name" value="PHD4_NSD"/>
    <property type="match status" value="1"/>
</dbReference>
<keyword evidence="3 6" id="KW-0863">Zinc-finger</keyword>
<dbReference type="Pfam" id="PF15613">
    <property type="entry name" value="WSD"/>
    <property type="match status" value="1"/>
</dbReference>
<organism evidence="10 11">
    <name type="scientific">Paramecium primaurelia</name>
    <dbReference type="NCBI Taxonomy" id="5886"/>
    <lineage>
        <taxon>Eukaryota</taxon>
        <taxon>Sar</taxon>
        <taxon>Alveolata</taxon>
        <taxon>Ciliophora</taxon>
        <taxon>Intramacronucleata</taxon>
        <taxon>Oligohymenophorea</taxon>
        <taxon>Peniculida</taxon>
        <taxon>Parameciidae</taxon>
        <taxon>Paramecium</taxon>
    </lineage>
</organism>
<comment type="subcellular location">
    <subcellularLocation>
        <location evidence="1">Nucleus</location>
    </subcellularLocation>
</comment>
<dbReference type="FunFam" id="3.30.40.10:FF:001139">
    <property type="entry name" value="Predicted protein"/>
    <property type="match status" value="1"/>
</dbReference>
<dbReference type="PANTHER" id="PTHR13415:SF2">
    <property type="entry name" value="INTEGRATOR COMPLEX SUBUNIT 12"/>
    <property type="match status" value="1"/>
</dbReference>
<evidence type="ECO:0000256" key="3">
    <source>
        <dbReference type="ARBA" id="ARBA00022771"/>
    </source>
</evidence>
<dbReference type="CDD" id="cd15489">
    <property type="entry name" value="PHD_SF"/>
    <property type="match status" value="1"/>
</dbReference>
<dbReference type="FunFam" id="3.30.40.10:FF:001128">
    <property type="entry name" value="Uncharacterized protein"/>
    <property type="match status" value="1"/>
</dbReference>
<feature type="coiled-coil region" evidence="7">
    <location>
        <begin position="880"/>
        <end position="921"/>
    </location>
</feature>
<dbReference type="InterPro" id="IPR019787">
    <property type="entry name" value="Znf_PHD-finger"/>
</dbReference>
<evidence type="ECO:0000256" key="2">
    <source>
        <dbReference type="ARBA" id="ARBA00022723"/>
    </source>
</evidence>
<keyword evidence="7" id="KW-0175">Coiled coil</keyword>